<name>A0A6P7SV27_9MOLL</name>
<feature type="transmembrane region" description="Helical" evidence="6">
    <location>
        <begin position="566"/>
        <end position="590"/>
    </location>
</feature>
<evidence type="ECO:0000259" key="10">
    <source>
        <dbReference type="PROSITE" id="PS50958"/>
    </source>
</evidence>
<sequence>MLVFTYFLVALFTLILAKDKCGHHECADQALNQSYHFYLQGCFCDTRCEVYGDCCINYNSTDISSSDKYGESKCVDIERDHSLMMVTSCSKEYSHESEISENCYMDTGHPAWGIPVTSIESKIVYKNMFCALCNGENNYTFWNIRIECPNEIDLSNLNKTFYGDMEGCRRKMDNLDSSYEHKCSDSIISSCPQGTNEETVENCRNGYYGVVYDLNGTMYKNIFCFNCNINKSEEILCHYANETPSYGIEARLSFAVLLNFNRDVAVSKADHLVRMNPCKEGYIYTNGECRKKLQVDKSGPNCTQVKLNNHEFVFLANGTLYHNSTKTFHGKEYYSINDTSRMDVYICRDRILNKDIQVIYLEPSKTEIQLTYVCSIISMIALAILIVKFLYFRNIRTLSGFIYVSFAITLFMAQLFFVLTPHFSKLGTSSCRAVAVAMHYAFLSAFFWLNSITINIWLSICWTPCQSKKYSEKRSFVTYSAFSWLAPILLILPAILLDKYQPNSIFAPSYGLYEFCWINKGWSIMLFFAGPLALIILINIILYIHTAITIYKLRKFAQQHSDRNDIVAVFINMKLCLLTGITWSIGYVAIVTSSYHLRIAFIFLNSSFGLWVAISFLFSRNIFTKMKQKIRTLTETGE</sequence>
<evidence type="ECO:0000259" key="9">
    <source>
        <dbReference type="PROSITE" id="PS50262"/>
    </source>
</evidence>
<keyword evidence="3 6" id="KW-1133">Transmembrane helix</keyword>
<comment type="subcellular location">
    <subcellularLocation>
        <location evidence="1">Membrane</location>
        <topology evidence="1">Multi-pass membrane protein</topology>
    </subcellularLocation>
</comment>
<dbReference type="GO" id="GO:0007166">
    <property type="term" value="P:cell surface receptor signaling pathway"/>
    <property type="evidence" value="ECO:0007669"/>
    <property type="project" value="InterPro"/>
</dbReference>
<evidence type="ECO:0000256" key="5">
    <source>
        <dbReference type="ARBA" id="ARBA00023157"/>
    </source>
</evidence>
<gene>
    <name evidence="12" type="primary">LOC115216693</name>
</gene>
<dbReference type="InterPro" id="IPR017452">
    <property type="entry name" value="GPCR_Rhodpsn_7TM"/>
</dbReference>
<reference evidence="12" key="1">
    <citation type="submission" date="2025-08" db="UniProtKB">
        <authorList>
            <consortium name="RefSeq"/>
        </authorList>
    </citation>
    <scope>IDENTIFICATION</scope>
</reference>
<organism evidence="11 12">
    <name type="scientific">Octopus sinensis</name>
    <name type="common">East Asian common octopus</name>
    <dbReference type="NCBI Taxonomy" id="2607531"/>
    <lineage>
        <taxon>Eukaryota</taxon>
        <taxon>Metazoa</taxon>
        <taxon>Spiralia</taxon>
        <taxon>Lophotrochozoa</taxon>
        <taxon>Mollusca</taxon>
        <taxon>Cephalopoda</taxon>
        <taxon>Coleoidea</taxon>
        <taxon>Octopodiformes</taxon>
        <taxon>Octopoda</taxon>
        <taxon>Incirrata</taxon>
        <taxon>Octopodidae</taxon>
        <taxon>Octopus</taxon>
    </lineage>
</organism>
<dbReference type="Proteomes" id="UP000515154">
    <property type="component" value="Linkage group LG10"/>
</dbReference>
<evidence type="ECO:0000313" key="11">
    <source>
        <dbReference type="Proteomes" id="UP000515154"/>
    </source>
</evidence>
<feature type="transmembrane region" description="Helical" evidence="6">
    <location>
        <begin position="440"/>
        <end position="464"/>
    </location>
</feature>
<dbReference type="KEGG" id="osn:115216693"/>
<dbReference type="InterPro" id="IPR001212">
    <property type="entry name" value="Somatomedin_B_dom"/>
</dbReference>
<dbReference type="CDD" id="cd15039">
    <property type="entry name" value="7tmB3_Methuselah-like"/>
    <property type="match status" value="1"/>
</dbReference>
<protein>
    <submittedName>
        <fullName evidence="12">Probable G-protein coupled receptor Mth-like 3</fullName>
    </submittedName>
</protein>
<dbReference type="Pfam" id="PF00002">
    <property type="entry name" value="7tm_2"/>
    <property type="match status" value="1"/>
</dbReference>
<evidence type="ECO:0000256" key="3">
    <source>
        <dbReference type="ARBA" id="ARBA00022989"/>
    </source>
</evidence>
<keyword evidence="5" id="KW-1015">Disulfide bond</keyword>
<dbReference type="AlphaFoldDB" id="A0A6P7SV27"/>
<dbReference type="InterPro" id="IPR000832">
    <property type="entry name" value="GPCR_2_secretin-like"/>
</dbReference>
<dbReference type="GO" id="GO:0004930">
    <property type="term" value="F:G protein-coupled receptor activity"/>
    <property type="evidence" value="ECO:0007669"/>
    <property type="project" value="InterPro"/>
</dbReference>
<evidence type="ECO:0000256" key="4">
    <source>
        <dbReference type="ARBA" id="ARBA00023136"/>
    </source>
</evidence>
<dbReference type="InterPro" id="IPR017981">
    <property type="entry name" value="GPCR_2-like_7TM"/>
</dbReference>
<feature type="domain" description="G-protein coupled receptors family 2 profile 2" evidence="8">
    <location>
        <begin position="367"/>
        <end position="620"/>
    </location>
</feature>
<keyword evidence="2 6" id="KW-0812">Transmembrane</keyword>
<evidence type="ECO:0000313" key="12">
    <source>
        <dbReference type="RefSeq" id="XP_029642078.1"/>
    </source>
</evidence>
<feature type="signal peptide" evidence="7">
    <location>
        <begin position="1"/>
        <end position="17"/>
    </location>
</feature>
<dbReference type="PROSITE" id="PS50262">
    <property type="entry name" value="G_PROTEIN_RECEP_F1_2"/>
    <property type="match status" value="1"/>
</dbReference>
<dbReference type="GO" id="GO:0016020">
    <property type="term" value="C:membrane"/>
    <property type="evidence" value="ECO:0007669"/>
    <property type="project" value="UniProtKB-SubCell"/>
</dbReference>
<dbReference type="PROSITE" id="PS50261">
    <property type="entry name" value="G_PROTEIN_RECEP_F2_4"/>
    <property type="match status" value="1"/>
</dbReference>
<dbReference type="PRINTS" id="PR00249">
    <property type="entry name" value="GPCRSECRETIN"/>
</dbReference>
<evidence type="ECO:0000256" key="6">
    <source>
        <dbReference type="SAM" id="Phobius"/>
    </source>
</evidence>
<dbReference type="InterPro" id="IPR053231">
    <property type="entry name" value="GPCR_LN-TM7"/>
</dbReference>
<feature type="transmembrane region" description="Helical" evidence="6">
    <location>
        <begin position="398"/>
        <end position="420"/>
    </location>
</feature>
<feature type="transmembrane region" description="Helical" evidence="6">
    <location>
        <begin position="596"/>
        <end position="619"/>
    </location>
</feature>
<feature type="domain" description="SMB" evidence="10">
    <location>
        <begin position="17"/>
        <end position="66"/>
    </location>
</feature>
<proteinExistence type="predicted"/>
<feature type="transmembrane region" description="Helical" evidence="6">
    <location>
        <begin position="522"/>
        <end position="545"/>
    </location>
</feature>
<keyword evidence="7" id="KW-0732">Signal</keyword>
<dbReference type="PROSITE" id="PS50958">
    <property type="entry name" value="SMB_2"/>
    <property type="match status" value="1"/>
</dbReference>
<feature type="chain" id="PRO_5028130022" evidence="7">
    <location>
        <begin position="18"/>
        <end position="638"/>
    </location>
</feature>
<feature type="domain" description="G-protein coupled receptors family 1 profile" evidence="9">
    <location>
        <begin position="381"/>
        <end position="548"/>
    </location>
</feature>
<accession>A0A6P7SV27</accession>
<dbReference type="RefSeq" id="XP_029642078.1">
    <property type="nucleotide sequence ID" value="XM_029786218.2"/>
</dbReference>
<keyword evidence="11" id="KW-1185">Reference proteome</keyword>
<dbReference type="PANTHER" id="PTHR45902">
    <property type="entry name" value="LATROPHILIN RECEPTOR-LIKE PROTEIN A"/>
    <property type="match status" value="1"/>
</dbReference>
<feature type="transmembrane region" description="Helical" evidence="6">
    <location>
        <begin position="370"/>
        <end position="391"/>
    </location>
</feature>
<dbReference type="Gene3D" id="1.20.1070.10">
    <property type="entry name" value="Rhodopsin 7-helix transmembrane proteins"/>
    <property type="match status" value="1"/>
</dbReference>
<keyword evidence="4 6" id="KW-0472">Membrane</keyword>
<evidence type="ECO:0000256" key="7">
    <source>
        <dbReference type="SAM" id="SignalP"/>
    </source>
</evidence>
<dbReference type="PANTHER" id="PTHR45902:SF1">
    <property type="entry name" value="LATROPHILIN RECEPTOR-LIKE PROTEIN A"/>
    <property type="match status" value="1"/>
</dbReference>
<feature type="transmembrane region" description="Helical" evidence="6">
    <location>
        <begin position="476"/>
        <end position="496"/>
    </location>
</feature>
<evidence type="ECO:0000259" key="8">
    <source>
        <dbReference type="PROSITE" id="PS50261"/>
    </source>
</evidence>
<evidence type="ECO:0000256" key="2">
    <source>
        <dbReference type="ARBA" id="ARBA00022692"/>
    </source>
</evidence>
<evidence type="ECO:0000256" key="1">
    <source>
        <dbReference type="ARBA" id="ARBA00004141"/>
    </source>
</evidence>